<dbReference type="Pfam" id="PF17727">
    <property type="entry name" value="CtsR_C"/>
    <property type="match status" value="1"/>
</dbReference>
<sequence length="156" mass="17007">MARVSDAIEAYLRHELARSPDGVLVIQRAVLAERFDCVPSQITYVLMTRFTPERGYVVEGRRGGGGGIRLVQLKTSPADVLGSLAEADGIDQAAAEAVVARVTEAGYLTAREAHIIQAALDREVLAVQLPERDRLRARLLRAMLTEALRPEGAYDP</sequence>
<evidence type="ECO:0000259" key="2">
    <source>
        <dbReference type="Pfam" id="PF17727"/>
    </source>
</evidence>
<accession>A0A6F8ZKK7</accession>
<evidence type="ECO:0000259" key="1">
    <source>
        <dbReference type="Pfam" id="PF05848"/>
    </source>
</evidence>
<organism evidence="3 4">
    <name type="scientific">Candidatus Hydrogenisulfobacillus filiaventi</name>
    <dbReference type="NCBI Taxonomy" id="2707344"/>
    <lineage>
        <taxon>Bacteria</taxon>
        <taxon>Bacillati</taxon>
        <taxon>Bacillota</taxon>
        <taxon>Clostridia</taxon>
        <taxon>Eubacteriales</taxon>
        <taxon>Clostridiales Family XVII. Incertae Sedis</taxon>
        <taxon>Candidatus Hydrogenisulfobacillus</taxon>
    </lineage>
</organism>
<dbReference type="Proteomes" id="UP000503399">
    <property type="component" value="Chromosome"/>
</dbReference>
<dbReference type="InterPro" id="IPR040465">
    <property type="entry name" value="CtsR_N"/>
</dbReference>
<dbReference type="InterPro" id="IPR041908">
    <property type="entry name" value="CtsR_C_sf"/>
</dbReference>
<dbReference type="AlphaFoldDB" id="A0A6F8ZKK7"/>
<keyword evidence="4" id="KW-1185">Reference proteome</keyword>
<reference evidence="3 4" key="1">
    <citation type="submission" date="2020-02" db="EMBL/GenBank/DDBJ databases">
        <authorList>
            <person name="Hogendoorn C."/>
        </authorList>
    </citation>
    <scope>NUCLEOTIDE SEQUENCE [LARGE SCALE GENOMIC DNA]</scope>
    <source>
        <strain evidence="3">R501</strain>
    </source>
</reference>
<evidence type="ECO:0000313" key="3">
    <source>
        <dbReference type="EMBL" id="CAB1129995.1"/>
    </source>
</evidence>
<dbReference type="KEGG" id="hfv:R50_2498"/>
<dbReference type="InterPro" id="IPR041902">
    <property type="entry name" value="CtsR_N_sf"/>
</dbReference>
<feature type="domain" description="CtsR N-terminal HTH" evidence="1">
    <location>
        <begin position="4"/>
        <end position="73"/>
    </location>
</feature>
<dbReference type="Gene3D" id="1.10.1200.150">
    <property type="entry name" value="Transcriptional regulator CtsR, C-terminal domain"/>
    <property type="match status" value="1"/>
</dbReference>
<feature type="domain" description="CtsR C-terminal dimerization" evidence="2">
    <location>
        <begin position="88"/>
        <end position="145"/>
    </location>
</feature>
<gene>
    <name evidence="3" type="primary">ctsR</name>
    <name evidence="3" type="ORF">R50_2498</name>
</gene>
<dbReference type="Pfam" id="PF05848">
    <property type="entry name" value="CtsR"/>
    <property type="match status" value="1"/>
</dbReference>
<dbReference type="InterPro" id="IPR041473">
    <property type="entry name" value="CtsR_C"/>
</dbReference>
<name>A0A6F8ZKK7_9FIRM</name>
<evidence type="ECO:0000313" key="4">
    <source>
        <dbReference type="Proteomes" id="UP000503399"/>
    </source>
</evidence>
<proteinExistence type="predicted"/>
<dbReference type="EMBL" id="LR778114">
    <property type="protein sequence ID" value="CAB1129995.1"/>
    <property type="molecule type" value="Genomic_DNA"/>
</dbReference>
<dbReference type="Gene3D" id="3.30.56.130">
    <property type="entry name" value="Transcriptional regulator CtsR, winged HTH domain"/>
    <property type="match status" value="1"/>
</dbReference>
<protein>
    <submittedName>
        <fullName evidence="3">Transcriptional regulator of class III stress genes</fullName>
    </submittedName>
</protein>